<dbReference type="AlphaFoldDB" id="A0A6N2C407"/>
<keyword evidence="1" id="KW-0677">Repeat</keyword>
<dbReference type="GO" id="GO:0003723">
    <property type="term" value="F:RNA binding"/>
    <property type="evidence" value="ECO:0007669"/>
    <property type="project" value="InterPro"/>
</dbReference>
<reference evidence="3" key="1">
    <citation type="submission" date="2019-05" db="EMBL/GenBank/DDBJ databases">
        <title>The de novo reference genome and transcriptome assemblies of the wild tomato species Solanum chilense.</title>
        <authorList>
            <person name="Stam R."/>
            <person name="Nosenko T."/>
            <person name="Hoerger A.C."/>
            <person name="Stephan W."/>
            <person name="Seidel M.A."/>
            <person name="Kuhn J.M.M."/>
            <person name="Haberer G."/>
            <person name="Tellier A."/>
        </authorList>
    </citation>
    <scope>NUCLEOTIDE SEQUENCE</scope>
    <source>
        <tissue evidence="3">Mature leaves</tissue>
    </source>
</reference>
<dbReference type="NCBIfam" id="TIGR00756">
    <property type="entry name" value="PPR"/>
    <property type="match status" value="1"/>
</dbReference>
<accession>A0A6N2C407</accession>
<dbReference type="InterPro" id="IPR002885">
    <property type="entry name" value="PPR_rpt"/>
</dbReference>
<dbReference type="GO" id="GO:0009451">
    <property type="term" value="P:RNA modification"/>
    <property type="evidence" value="ECO:0007669"/>
    <property type="project" value="InterPro"/>
</dbReference>
<evidence type="ECO:0000256" key="1">
    <source>
        <dbReference type="ARBA" id="ARBA00022737"/>
    </source>
</evidence>
<dbReference type="InterPro" id="IPR011990">
    <property type="entry name" value="TPR-like_helical_dom_sf"/>
</dbReference>
<gene>
    <name evidence="3" type="ORF">EJD97_000870</name>
</gene>
<dbReference type="Pfam" id="PF01535">
    <property type="entry name" value="PPR"/>
    <property type="match status" value="2"/>
</dbReference>
<proteinExistence type="predicted"/>
<dbReference type="InterPro" id="IPR046960">
    <property type="entry name" value="PPR_At4g14850-like_plant"/>
</dbReference>
<dbReference type="Gene3D" id="1.25.40.10">
    <property type="entry name" value="Tetratricopeptide repeat domain"/>
    <property type="match status" value="1"/>
</dbReference>
<name>A0A6N2C407_SOLCI</name>
<feature type="repeat" description="PPR" evidence="2">
    <location>
        <begin position="17"/>
        <end position="51"/>
    </location>
</feature>
<dbReference type="PANTHER" id="PTHR47926">
    <property type="entry name" value="PENTATRICOPEPTIDE REPEAT-CONTAINING PROTEIN"/>
    <property type="match status" value="1"/>
</dbReference>
<protein>
    <recommendedName>
        <fullName evidence="4">Pentatricopeptide repeat-containing protein</fullName>
    </recommendedName>
</protein>
<organism evidence="3">
    <name type="scientific">Solanum chilense</name>
    <name type="common">Tomato</name>
    <name type="synonym">Lycopersicon chilense</name>
    <dbReference type="NCBI Taxonomy" id="4083"/>
    <lineage>
        <taxon>Eukaryota</taxon>
        <taxon>Viridiplantae</taxon>
        <taxon>Streptophyta</taxon>
        <taxon>Embryophyta</taxon>
        <taxon>Tracheophyta</taxon>
        <taxon>Spermatophyta</taxon>
        <taxon>Magnoliopsida</taxon>
        <taxon>eudicotyledons</taxon>
        <taxon>Gunneridae</taxon>
        <taxon>Pentapetalae</taxon>
        <taxon>asterids</taxon>
        <taxon>lamiids</taxon>
        <taxon>Solanales</taxon>
        <taxon>Solanaceae</taxon>
        <taxon>Solanoideae</taxon>
        <taxon>Solaneae</taxon>
        <taxon>Solanum</taxon>
        <taxon>Solanum subgen. Lycopersicon</taxon>
    </lineage>
</organism>
<evidence type="ECO:0000313" key="3">
    <source>
        <dbReference type="EMBL" id="TMX00401.1"/>
    </source>
</evidence>
<evidence type="ECO:0008006" key="4">
    <source>
        <dbReference type="Google" id="ProtNLM"/>
    </source>
</evidence>
<dbReference type="EMBL" id="RXGB01001076">
    <property type="protein sequence ID" value="TMX00401.1"/>
    <property type="molecule type" value="Genomic_DNA"/>
</dbReference>
<dbReference type="PROSITE" id="PS51375">
    <property type="entry name" value="PPR"/>
    <property type="match status" value="1"/>
</dbReference>
<sequence length="64" mass="7438">MGREVHSLVEQVGFRDNLSVWKAVVDMYVKYGRMDKARSVFEKMIDRDVVTWTTMIHGFISIGT</sequence>
<comment type="caution">
    <text evidence="3">The sequence shown here is derived from an EMBL/GenBank/DDBJ whole genome shotgun (WGS) entry which is preliminary data.</text>
</comment>
<evidence type="ECO:0000256" key="2">
    <source>
        <dbReference type="PROSITE-ProRule" id="PRU00708"/>
    </source>
</evidence>